<organism evidence="3 4">
    <name type="scientific">Henriciella algicola</name>
    <dbReference type="NCBI Taxonomy" id="1608422"/>
    <lineage>
        <taxon>Bacteria</taxon>
        <taxon>Pseudomonadati</taxon>
        <taxon>Pseudomonadota</taxon>
        <taxon>Alphaproteobacteria</taxon>
        <taxon>Hyphomonadales</taxon>
        <taxon>Hyphomonadaceae</taxon>
        <taxon>Henriciella</taxon>
    </lineage>
</organism>
<accession>A0A399RI95</accession>
<dbReference type="EMBL" id="QWGA01000003">
    <property type="protein sequence ID" value="RIJ31018.1"/>
    <property type="molecule type" value="Genomic_DNA"/>
</dbReference>
<dbReference type="Proteomes" id="UP000265845">
    <property type="component" value="Unassembled WGS sequence"/>
</dbReference>
<proteinExistence type="predicted"/>
<dbReference type="AlphaFoldDB" id="A0A399RI95"/>
<evidence type="ECO:0000256" key="1">
    <source>
        <dbReference type="SAM" id="MobiDB-lite"/>
    </source>
</evidence>
<gene>
    <name evidence="3" type="ORF">D1222_01745</name>
</gene>
<feature type="transmembrane region" description="Helical" evidence="2">
    <location>
        <begin position="12"/>
        <end position="32"/>
    </location>
</feature>
<evidence type="ECO:0000313" key="3">
    <source>
        <dbReference type="EMBL" id="RIJ31018.1"/>
    </source>
</evidence>
<comment type="caution">
    <text evidence="3">The sequence shown here is derived from an EMBL/GenBank/DDBJ whole genome shotgun (WGS) entry which is preliminary data.</text>
</comment>
<keyword evidence="4" id="KW-1185">Reference proteome</keyword>
<sequence>MDWFNELFDLAAVASTAGLGGGVISAIVVKAFSGAILKFLVRIFATAILTGIGFYYLLGFLGFEIVPRSEVAAAAPPPSPSVYARSESYLPGADDDAASSSPAPQEEESARRLVVSSPFRRGD</sequence>
<keyword evidence="2" id="KW-0472">Membrane</keyword>
<keyword evidence="2" id="KW-1133">Transmembrane helix</keyword>
<name>A0A399RI95_9PROT</name>
<dbReference type="RefSeq" id="WP_119452518.1">
    <property type="nucleotide sequence ID" value="NZ_QWGA01000003.1"/>
</dbReference>
<protein>
    <submittedName>
        <fullName evidence="3">Uncharacterized protein</fullName>
    </submittedName>
</protein>
<feature type="region of interest" description="Disordered" evidence="1">
    <location>
        <begin position="73"/>
        <end position="123"/>
    </location>
</feature>
<dbReference type="OrthoDB" id="7631849at2"/>
<evidence type="ECO:0000256" key="2">
    <source>
        <dbReference type="SAM" id="Phobius"/>
    </source>
</evidence>
<feature type="transmembrane region" description="Helical" evidence="2">
    <location>
        <begin position="39"/>
        <end position="58"/>
    </location>
</feature>
<keyword evidence="2" id="KW-0812">Transmembrane</keyword>
<reference evidence="3 4" key="1">
    <citation type="submission" date="2018-08" db="EMBL/GenBank/DDBJ databases">
        <title>Henriciella mobilis sp. nov., isolated from seawater.</title>
        <authorList>
            <person name="Cheng H."/>
            <person name="Wu Y.-H."/>
            <person name="Xu X.-W."/>
            <person name="Guo L.-L."/>
        </authorList>
    </citation>
    <scope>NUCLEOTIDE SEQUENCE [LARGE SCALE GENOMIC DNA]</scope>
    <source>
        <strain evidence="3 4">CCUG67844</strain>
    </source>
</reference>
<evidence type="ECO:0000313" key="4">
    <source>
        <dbReference type="Proteomes" id="UP000265845"/>
    </source>
</evidence>